<dbReference type="AlphaFoldDB" id="A6TJN2"/>
<dbReference type="KEGG" id="amt:Amet_0163"/>
<feature type="transmembrane region" description="Helical" evidence="6">
    <location>
        <begin position="47"/>
        <end position="69"/>
    </location>
</feature>
<dbReference type="EMBL" id="CP000724">
    <property type="protein sequence ID" value="ABR46400.1"/>
    <property type="molecule type" value="Genomic_DNA"/>
</dbReference>
<gene>
    <name evidence="7" type="ordered locus">Amet_0163</name>
</gene>
<dbReference type="Pfam" id="PF01943">
    <property type="entry name" value="Polysacc_synt"/>
    <property type="match status" value="1"/>
</dbReference>
<feature type="transmembrane region" description="Helical" evidence="6">
    <location>
        <begin position="89"/>
        <end position="109"/>
    </location>
</feature>
<keyword evidence="4 6" id="KW-1133">Transmembrane helix</keyword>
<feature type="transmembrane region" description="Helical" evidence="6">
    <location>
        <begin position="479"/>
        <end position="502"/>
    </location>
</feature>
<evidence type="ECO:0000256" key="1">
    <source>
        <dbReference type="ARBA" id="ARBA00004651"/>
    </source>
</evidence>
<keyword evidence="2" id="KW-1003">Cell membrane</keyword>
<dbReference type="GO" id="GO:0005886">
    <property type="term" value="C:plasma membrane"/>
    <property type="evidence" value="ECO:0007669"/>
    <property type="project" value="UniProtKB-SubCell"/>
</dbReference>
<feature type="transmembrane region" description="Helical" evidence="6">
    <location>
        <begin position="422"/>
        <end position="439"/>
    </location>
</feature>
<comment type="subcellular location">
    <subcellularLocation>
        <location evidence="1">Cell membrane</location>
        <topology evidence="1">Multi-pass membrane protein</topology>
    </subcellularLocation>
</comment>
<dbReference type="eggNOG" id="COG2244">
    <property type="taxonomic scope" value="Bacteria"/>
</dbReference>
<dbReference type="InterPro" id="IPR024923">
    <property type="entry name" value="PG_synth_SpoVB"/>
</dbReference>
<feature type="transmembrane region" description="Helical" evidence="6">
    <location>
        <begin position="235"/>
        <end position="261"/>
    </location>
</feature>
<evidence type="ECO:0000313" key="8">
    <source>
        <dbReference type="Proteomes" id="UP000001572"/>
    </source>
</evidence>
<evidence type="ECO:0000256" key="6">
    <source>
        <dbReference type="SAM" id="Phobius"/>
    </source>
</evidence>
<feature type="transmembrane region" description="Helical" evidence="6">
    <location>
        <begin position="121"/>
        <end position="140"/>
    </location>
</feature>
<dbReference type="CDD" id="cd13124">
    <property type="entry name" value="MATE_SpoVB_like"/>
    <property type="match status" value="1"/>
</dbReference>
<proteinExistence type="predicted"/>
<dbReference type="STRING" id="293826.Amet_0163"/>
<keyword evidence="5 6" id="KW-0472">Membrane</keyword>
<feature type="transmembrane region" description="Helical" evidence="6">
    <location>
        <begin position="186"/>
        <end position="207"/>
    </location>
</feature>
<evidence type="ECO:0000313" key="7">
    <source>
        <dbReference type="EMBL" id="ABR46400.1"/>
    </source>
</evidence>
<dbReference type="RefSeq" id="WP_011971309.1">
    <property type="nucleotide sequence ID" value="NC_009633.1"/>
</dbReference>
<feature type="transmembrane region" description="Helical" evidence="6">
    <location>
        <begin position="12"/>
        <end position="35"/>
    </location>
</feature>
<feature type="transmembrane region" description="Helical" evidence="6">
    <location>
        <begin position="329"/>
        <end position="351"/>
    </location>
</feature>
<sequence length="532" mass="56205">MKKETFLKGAFILGMAGLVVKVLGAFFRIPLGIIIGSEGLGYYQVGYPIFTLLLSFSTQGFPTAISKLVSEKRAKGNPGGAHKVFRTSFSILLGLGVIGSLTLGFGAHYLVTKVVQSPNAYYAVLALAPALFFVPLLAAFRGYFQGMKNMAPTAISQVVEQAGRVILGLTLAVVLLNRGVHYAAAGAAFGATIGGVFGLSVISIIYLRHKKRILAQFDRLPDEQEEPTRGIIKDLVTIAVPITIGGAVMPLINIVDTMIVLRRLQAIGFTYEEANSLFGQLTGMAATLVNLPQVLTVALAMSMVPVISESKTRGDYDTIRADTQSAMRVSIMIGLPAAIGLAVLSGPIMQLLFPNEPASVGEILFFLSLAVLFLTQLQTLTGVLQGLGKPFIPVRNLMIGAGTKLVVTYVLTGVPALNVRGAAIGTVVAYLVAAVLNFIDVKKYTGTKFDLYQTFVKPIVAVIFMGVTVGVTYAQLSGIIGNSLATISAIGIGAVIYGGILLKTDAITQDDFDLLPGGGKISKVLKKAGLMK</sequence>
<organism evidence="7 8">
    <name type="scientific">Alkaliphilus metalliredigens (strain QYMF)</name>
    <dbReference type="NCBI Taxonomy" id="293826"/>
    <lineage>
        <taxon>Bacteria</taxon>
        <taxon>Bacillati</taxon>
        <taxon>Bacillota</taxon>
        <taxon>Clostridia</taxon>
        <taxon>Peptostreptococcales</taxon>
        <taxon>Natronincolaceae</taxon>
        <taxon>Alkaliphilus</taxon>
    </lineage>
</organism>
<dbReference type="PIRSF" id="PIRSF038958">
    <property type="entry name" value="PG_synth_SpoVB"/>
    <property type="match status" value="1"/>
</dbReference>
<evidence type="ECO:0000256" key="5">
    <source>
        <dbReference type="ARBA" id="ARBA00023136"/>
    </source>
</evidence>
<evidence type="ECO:0000256" key="4">
    <source>
        <dbReference type="ARBA" id="ARBA00022989"/>
    </source>
</evidence>
<dbReference type="PANTHER" id="PTHR30250:SF21">
    <property type="entry name" value="LIPID II FLIPPASE MURJ"/>
    <property type="match status" value="1"/>
</dbReference>
<dbReference type="PANTHER" id="PTHR30250">
    <property type="entry name" value="PST FAMILY PREDICTED COLANIC ACID TRANSPORTER"/>
    <property type="match status" value="1"/>
</dbReference>
<dbReference type="InterPro" id="IPR050833">
    <property type="entry name" value="Poly_Biosynth_Transport"/>
</dbReference>
<feature type="transmembrane region" description="Helical" evidence="6">
    <location>
        <begin position="451"/>
        <end position="473"/>
    </location>
</feature>
<name>A6TJN2_ALKMQ</name>
<feature type="transmembrane region" description="Helical" evidence="6">
    <location>
        <begin position="161"/>
        <end position="180"/>
    </location>
</feature>
<dbReference type="OrthoDB" id="9775950at2"/>
<reference evidence="8" key="1">
    <citation type="journal article" date="2016" name="Genome Announc.">
        <title>Complete genome sequence of Alkaliphilus metalliredigens strain QYMF, an alkaliphilic and metal-reducing bacterium isolated from borax-contaminated leachate ponds.</title>
        <authorList>
            <person name="Hwang C."/>
            <person name="Copeland A."/>
            <person name="Lucas S."/>
            <person name="Lapidus A."/>
            <person name="Barry K."/>
            <person name="Detter J.C."/>
            <person name="Glavina Del Rio T."/>
            <person name="Hammon N."/>
            <person name="Israni S."/>
            <person name="Dalin E."/>
            <person name="Tice H."/>
            <person name="Pitluck S."/>
            <person name="Chertkov O."/>
            <person name="Brettin T."/>
            <person name="Bruce D."/>
            <person name="Han C."/>
            <person name="Schmutz J."/>
            <person name="Larimer F."/>
            <person name="Land M.L."/>
            <person name="Hauser L."/>
            <person name="Kyrpides N."/>
            <person name="Mikhailova N."/>
            <person name="Ye Q."/>
            <person name="Zhou J."/>
            <person name="Richardson P."/>
            <person name="Fields M.W."/>
        </authorList>
    </citation>
    <scope>NUCLEOTIDE SEQUENCE [LARGE SCALE GENOMIC DNA]</scope>
    <source>
        <strain evidence="8">QYMF</strain>
    </source>
</reference>
<feature type="transmembrane region" description="Helical" evidence="6">
    <location>
        <begin position="281"/>
        <end position="308"/>
    </location>
</feature>
<dbReference type="HOGENOM" id="CLU_022017_2_1_9"/>
<dbReference type="Proteomes" id="UP000001572">
    <property type="component" value="Chromosome"/>
</dbReference>
<evidence type="ECO:0000256" key="3">
    <source>
        <dbReference type="ARBA" id="ARBA00022692"/>
    </source>
</evidence>
<protein>
    <submittedName>
        <fullName evidence="7">Polysaccharide biosynthesis protein</fullName>
    </submittedName>
</protein>
<feature type="transmembrane region" description="Helical" evidence="6">
    <location>
        <begin position="396"/>
        <end position="416"/>
    </location>
</feature>
<keyword evidence="8" id="KW-1185">Reference proteome</keyword>
<keyword evidence="3 6" id="KW-0812">Transmembrane</keyword>
<feature type="transmembrane region" description="Helical" evidence="6">
    <location>
        <begin position="363"/>
        <end position="384"/>
    </location>
</feature>
<accession>A6TJN2</accession>
<evidence type="ECO:0000256" key="2">
    <source>
        <dbReference type="ARBA" id="ARBA00022475"/>
    </source>
</evidence>
<dbReference type="InterPro" id="IPR002797">
    <property type="entry name" value="Polysacc_synth"/>
</dbReference>